<dbReference type="RefSeq" id="WP_012933956.1">
    <property type="nucleotide sequence ID" value="NC_013739.1"/>
</dbReference>
<evidence type="ECO:0000256" key="2">
    <source>
        <dbReference type="ARBA" id="ARBA00023015"/>
    </source>
</evidence>
<reference evidence="6" key="2">
    <citation type="submission" date="2010-01" db="EMBL/GenBank/DDBJ databases">
        <title>The complete genome of Conexibacter woesei DSM 14684.</title>
        <authorList>
            <consortium name="US DOE Joint Genome Institute (JGI-PGF)"/>
            <person name="Lucas S."/>
            <person name="Copeland A."/>
            <person name="Lapidus A."/>
            <person name="Glavina del Rio T."/>
            <person name="Dalin E."/>
            <person name="Tice H."/>
            <person name="Bruce D."/>
            <person name="Goodwin L."/>
            <person name="Pitluck S."/>
            <person name="Kyrpides N."/>
            <person name="Mavromatis K."/>
            <person name="Ivanova N."/>
            <person name="Mikhailova N."/>
            <person name="Chertkov O."/>
            <person name="Brettin T."/>
            <person name="Detter J.C."/>
            <person name="Han C."/>
            <person name="Larimer F."/>
            <person name="Land M."/>
            <person name="Hauser L."/>
            <person name="Markowitz V."/>
            <person name="Cheng J.-F."/>
            <person name="Hugenholtz P."/>
            <person name="Woyke T."/>
            <person name="Wu D."/>
            <person name="Pukall R."/>
            <person name="Steenblock K."/>
            <person name="Schneider S."/>
            <person name="Klenk H.-P."/>
            <person name="Eisen J.A."/>
        </authorList>
    </citation>
    <scope>NUCLEOTIDE SEQUENCE [LARGE SCALE GENOMIC DNA]</scope>
    <source>
        <strain evidence="6">DSM 14684 / CIP 108061 / JCM 11494 / NBRC 100937 / ID131577</strain>
    </source>
</reference>
<dbReference type="Gene3D" id="1.10.10.10">
    <property type="entry name" value="Winged helix-like DNA-binding domain superfamily/Winged helix DNA-binding domain"/>
    <property type="match status" value="1"/>
</dbReference>
<dbReference type="InterPro" id="IPR036388">
    <property type="entry name" value="WH-like_DNA-bd_sf"/>
</dbReference>
<dbReference type="STRING" id="469383.Cwoe_2483"/>
<dbReference type="Pfam" id="PF03965">
    <property type="entry name" value="Penicillinase_R"/>
    <property type="match status" value="1"/>
</dbReference>
<dbReference type="InterPro" id="IPR005650">
    <property type="entry name" value="BlaI_family"/>
</dbReference>
<comment type="similarity">
    <text evidence="1">Belongs to the BlaI transcriptional regulatory family.</text>
</comment>
<dbReference type="EMBL" id="CP001854">
    <property type="protein sequence ID" value="ADB50905.1"/>
    <property type="molecule type" value="Genomic_DNA"/>
</dbReference>
<dbReference type="Proteomes" id="UP000008229">
    <property type="component" value="Chromosome"/>
</dbReference>
<evidence type="ECO:0000313" key="5">
    <source>
        <dbReference type="EMBL" id="ADB50905.1"/>
    </source>
</evidence>
<dbReference type="OrthoDB" id="9813987at2"/>
<reference evidence="5 6" key="1">
    <citation type="journal article" date="2010" name="Stand. Genomic Sci.">
        <title>Complete genome sequence of Conexibacter woesei type strain (ID131577).</title>
        <authorList>
            <person name="Pukall R."/>
            <person name="Lapidus A."/>
            <person name="Glavina Del Rio T."/>
            <person name="Copeland A."/>
            <person name="Tice H."/>
            <person name="Cheng J.-F."/>
            <person name="Lucas S."/>
            <person name="Chen F."/>
            <person name="Nolan M."/>
            <person name="Bruce D."/>
            <person name="Goodwin L."/>
            <person name="Pitluck S."/>
            <person name="Mavromatis K."/>
            <person name="Ivanova N."/>
            <person name="Ovchinnikova G."/>
            <person name="Pati A."/>
            <person name="Chen A."/>
            <person name="Palaniappan K."/>
            <person name="Land M."/>
            <person name="Hauser L."/>
            <person name="Chang Y.-J."/>
            <person name="Jeffries C.D."/>
            <person name="Chain P."/>
            <person name="Meincke L."/>
            <person name="Sims D."/>
            <person name="Brettin T."/>
            <person name="Detter J.C."/>
            <person name="Rohde M."/>
            <person name="Goeker M."/>
            <person name="Bristow J."/>
            <person name="Eisen J.A."/>
            <person name="Markowitz V."/>
            <person name="Kyrpides N.C."/>
            <person name="Klenk H.-P."/>
            <person name="Hugenholtz P."/>
        </authorList>
    </citation>
    <scope>NUCLEOTIDE SEQUENCE [LARGE SCALE GENOMIC DNA]</scope>
    <source>
        <strain evidence="6">DSM 14684 / CIP 108061 / JCM 11494 / NBRC 100937 / ID131577</strain>
    </source>
</reference>
<keyword evidence="6" id="KW-1185">Reference proteome</keyword>
<dbReference type="AlphaFoldDB" id="D3F7P3"/>
<dbReference type="GO" id="GO:0003677">
    <property type="term" value="F:DNA binding"/>
    <property type="evidence" value="ECO:0007669"/>
    <property type="project" value="UniProtKB-KW"/>
</dbReference>
<evidence type="ECO:0000313" key="6">
    <source>
        <dbReference type="Proteomes" id="UP000008229"/>
    </source>
</evidence>
<keyword evidence="3" id="KW-0238">DNA-binding</keyword>
<evidence type="ECO:0000256" key="3">
    <source>
        <dbReference type="ARBA" id="ARBA00023125"/>
    </source>
</evidence>
<name>D3F7P3_CONWI</name>
<keyword evidence="4" id="KW-0804">Transcription</keyword>
<dbReference type="SUPFAM" id="SSF46785">
    <property type="entry name" value="Winged helix' DNA-binding domain"/>
    <property type="match status" value="1"/>
</dbReference>
<proteinExistence type="inferred from homology"/>
<gene>
    <name evidence="5" type="ordered locus">Cwoe_2483</name>
</gene>
<dbReference type="InterPro" id="IPR036390">
    <property type="entry name" value="WH_DNA-bd_sf"/>
</dbReference>
<dbReference type="KEGG" id="cwo:Cwoe_2483"/>
<dbReference type="GO" id="GO:0045892">
    <property type="term" value="P:negative regulation of DNA-templated transcription"/>
    <property type="evidence" value="ECO:0007669"/>
    <property type="project" value="InterPro"/>
</dbReference>
<organism evidence="5 6">
    <name type="scientific">Conexibacter woesei (strain DSM 14684 / CCUG 47730 / CIP 108061 / JCM 11494 / NBRC 100937 / ID131577)</name>
    <dbReference type="NCBI Taxonomy" id="469383"/>
    <lineage>
        <taxon>Bacteria</taxon>
        <taxon>Bacillati</taxon>
        <taxon>Actinomycetota</taxon>
        <taxon>Thermoleophilia</taxon>
        <taxon>Solirubrobacterales</taxon>
        <taxon>Conexibacteraceae</taxon>
        <taxon>Conexibacter</taxon>
    </lineage>
</organism>
<protein>
    <submittedName>
        <fullName evidence="5">Transcriptional repressor, CopY family</fullName>
    </submittedName>
</protein>
<dbReference type="HOGENOM" id="CLU_119090_1_0_11"/>
<accession>D3F7P3</accession>
<evidence type="ECO:0000256" key="1">
    <source>
        <dbReference type="ARBA" id="ARBA00011046"/>
    </source>
</evidence>
<keyword evidence="2" id="KW-0805">Transcription regulation</keyword>
<dbReference type="eggNOG" id="COG3682">
    <property type="taxonomic scope" value="Bacteria"/>
</dbReference>
<sequence length="132" mass="15218">MTRPDPQVPPAVAGLEREVMEEVWAHDGEELTVRQVLDALNGRDERQRAYTTLMTVLSRLHRKRLLDRRRDGRTDLYSAVLPREQYVEARAREEVDALVGTYGDVALAHFARRVAEQDPGSRERLRRLAGRD</sequence>
<evidence type="ECO:0000256" key="4">
    <source>
        <dbReference type="ARBA" id="ARBA00023163"/>
    </source>
</evidence>